<dbReference type="Proteomes" id="UP000325081">
    <property type="component" value="Unassembled WGS sequence"/>
</dbReference>
<sequence>MPCRITGWEFENRTRVLRLGSLWVHGVHIERRRFHIHLSVLFGIVAMVINHTEMKRFRDTKTWTSGIEDGVSIKDETQIFKPYFESQENERESANAWRLSLTTNIWNSVRNM</sequence>
<comment type="caution">
    <text evidence="1">The sequence shown here is derived from an EMBL/GenBank/DDBJ whole genome shotgun (WGS) entry which is preliminary data.</text>
</comment>
<reference evidence="2" key="1">
    <citation type="journal article" date="2019" name="Curr. Biol.">
        <title>Genome Sequence of Striga asiatica Provides Insight into the Evolution of Plant Parasitism.</title>
        <authorList>
            <person name="Yoshida S."/>
            <person name="Kim S."/>
            <person name="Wafula E.K."/>
            <person name="Tanskanen J."/>
            <person name="Kim Y.M."/>
            <person name="Honaas L."/>
            <person name="Yang Z."/>
            <person name="Spallek T."/>
            <person name="Conn C.E."/>
            <person name="Ichihashi Y."/>
            <person name="Cheong K."/>
            <person name="Cui S."/>
            <person name="Der J.P."/>
            <person name="Gundlach H."/>
            <person name="Jiao Y."/>
            <person name="Hori C."/>
            <person name="Ishida J.K."/>
            <person name="Kasahara H."/>
            <person name="Kiba T."/>
            <person name="Kim M.S."/>
            <person name="Koo N."/>
            <person name="Laohavisit A."/>
            <person name="Lee Y.H."/>
            <person name="Lumba S."/>
            <person name="McCourt P."/>
            <person name="Mortimer J.C."/>
            <person name="Mutuku J.M."/>
            <person name="Nomura T."/>
            <person name="Sasaki-Sekimoto Y."/>
            <person name="Seto Y."/>
            <person name="Wang Y."/>
            <person name="Wakatake T."/>
            <person name="Sakakibara H."/>
            <person name="Demura T."/>
            <person name="Yamaguchi S."/>
            <person name="Yoneyama K."/>
            <person name="Manabe R.I."/>
            <person name="Nelson D.C."/>
            <person name="Schulman A.H."/>
            <person name="Timko M.P."/>
            <person name="dePamphilis C.W."/>
            <person name="Choi D."/>
            <person name="Shirasu K."/>
        </authorList>
    </citation>
    <scope>NUCLEOTIDE SEQUENCE [LARGE SCALE GENOMIC DNA]</scope>
    <source>
        <strain evidence="2">cv. UVA1</strain>
    </source>
</reference>
<evidence type="ECO:0000313" key="1">
    <source>
        <dbReference type="EMBL" id="GER32850.1"/>
    </source>
</evidence>
<keyword evidence="1" id="KW-0808">Transferase</keyword>
<organism evidence="1 2">
    <name type="scientific">Striga asiatica</name>
    <name type="common">Asiatic witchweed</name>
    <name type="synonym">Buchnera asiatica</name>
    <dbReference type="NCBI Taxonomy" id="4170"/>
    <lineage>
        <taxon>Eukaryota</taxon>
        <taxon>Viridiplantae</taxon>
        <taxon>Streptophyta</taxon>
        <taxon>Embryophyta</taxon>
        <taxon>Tracheophyta</taxon>
        <taxon>Spermatophyta</taxon>
        <taxon>Magnoliopsida</taxon>
        <taxon>eudicotyledons</taxon>
        <taxon>Gunneridae</taxon>
        <taxon>Pentapetalae</taxon>
        <taxon>asterids</taxon>
        <taxon>lamiids</taxon>
        <taxon>Lamiales</taxon>
        <taxon>Orobanchaceae</taxon>
        <taxon>Buchnereae</taxon>
        <taxon>Striga</taxon>
    </lineage>
</organism>
<protein>
    <submittedName>
        <fullName evidence="1">Carbohydrate sulfotransferase 2</fullName>
    </submittedName>
</protein>
<accession>A0A5A7PJA5</accession>
<proteinExistence type="predicted"/>
<gene>
    <name evidence="1" type="ORF">STAS_08942</name>
</gene>
<keyword evidence="2" id="KW-1185">Reference proteome</keyword>
<evidence type="ECO:0000313" key="2">
    <source>
        <dbReference type="Proteomes" id="UP000325081"/>
    </source>
</evidence>
<name>A0A5A7PJA5_STRAF</name>
<dbReference type="EMBL" id="BKCP01004639">
    <property type="protein sequence ID" value="GER32850.1"/>
    <property type="molecule type" value="Genomic_DNA"/>
</dbReference>
<dbReference type="GO" id="GO:0016740">
    <property type="term" value="F:transferase activity"/>
    <property type="evidence" value="ECO:0007669"/>
    <property type="project" value="UniProtKB-KW"/>
</dbReference>
<dbReference type="AlphaFoldDB" id="A0A5A7PJA5"/>